<evidence type="ECO:0000313" key="2">
    <source>
        <dbReference type="Proteomes" id="UP000233556"/>
    </source>
</evidence>
<organism evidence="1 2">
    <name type="scientific">Limosa lapponica baueri</name>
    <dbReference type="NCBI Taxonomy" id="1758121"/>
    <lineage>
        <taxon>Eukaryota</taxon>
        <taxon>Metazoa</taxon>
        <taxon>Chordata</taxon>
        <taxon>Craniata</taxon>
        <taxon>Vertebrata</taxon>
        <taxon>Euteleostomi</taxon>
        <taxon>Archelosauria</taxon>
        <taxon>Archosauria</taxon>
        <taxon>Dinosauria</taxon>
        <taxon>Saurischia</taxon>
        <taxon>Theropoda</taxon>
        <taxon>Coelurosauria</taxon>
        <taxon>Aves</taxon>
        <taxon>Neognathae</taxon>
        <taxon>Neoaves</taxon>
        <taxon>Charadriiformes</taxon>
        <taxon>Scolopacidae</taxon>
        <taxon>Limosa</taxon>
    </lineage>
</organism>
<proteinExistence type="predicted"/>
<dbReference type="Proteomes" id="UP000233556">
    <property type="component" value="Unassembled WGS sequence"/>
</dbReference>
<gene>
    <name evidence="1" type="ORF">llap_14474</name>
</gene>
<sequence length="239" mass="27553">MCVAGESLAESDLGVLVDNQLKISQQWANAATKAGQILGYTSRNITSGDRDIIIPLYSVLAGLHLEYCVQFWSPHFKNYVDRLERVQRRAQEPALWRKIEGVGSFLPTAEKAQGELIAVFQYLKGKYREDKLSLHKQPHGEDKGQQFWSFQHRKDMDLLEQVQQRAMNMIRGLEHLSYEDRLRALGLFSPEKRKVQGDLIVAFQYLKEAYRRDGEGLFIREWSNKMSGNGFKLKEGRFG</sequence>
<keyword evidence="2" id="KW-1185">Reference proteome</keyword>
<dbReference type="EMBL" id="KZ508433">
    <property type="protein sequence ID" value="PKU35221.1"/>
    <property type="molecule type" value="Genomic_DNA"/>
</dbReference>
<reference evidence="2" key="2">
    <citation type="submission" date="2017-12" db="EMBL/GenBank/DDBJ databases">
        <title>Genome sequence of the Bar-tailed Godwit (Limosa lapponica baueri).</title>
        <authorList>
            <person name="Lima N.C.B."/>
            <person name="Parody-Merino A.M."/>
            <person name="Battley P.F."/>
            <person name="Fidler A.E."/>
            <person name="Prosdocimi F."/>
        </authorList>
    </citation>
    <scope>NUCLEOTIDE SEQUENCE [LARGE SCALE GENOMIC DNA]</scope>
</reference>
<dbReference type="AlphaFoldDB" id="A0A2I0TN26"/>
<name>A0A2I0TN26_LIMLA</name>
<dbReference type="OrthoDB" id="6239463at2759"/>
<accession>A0A2I0TN26</accession>
<protein>
    <submittedName>
        <fullName evidence="1">Uncharacterized protein</fullName>
    </submittedName>
</protein>
<dbReference type="PANTHER" id="PTHR33332">
    <property type="entry name" value="REVERSE TRANSCRIPTASE DOMAIN-CONTAINING PROTEIN"/>
    <property type="match status" value="1"/>
</dbReference>
<reference evidence="2" key="1">
    <citation type="submission" date="2017-11" db="EMBL/GenBank/DDBJ databases">
        <authorList>
            <person name="Lima N.C."/>
            <person name="Parody-Merino A.M."/>
            <person name="Battley P.F."/>
            <person name="Fidler A.E."/>
            <person name="Prosdocimi F."/>
        </authorList>
    </citation>
    <scope>NUCLEOTIDE SEQUENCE [LARGE SCALE GENOMIC DNA]</scope>
</reference>
<evidence type="ECO:0000313" key="1">
    <source>
        <dbReference type="EMBL" id="PKU35221.1"/>
    </source>
</evidence>